<organism evidence="1 2">
    <name type="scientific">Panagrolaimus davidi</name>
    <dbReference type="NCBI Taxonomy" id="227884"/>
    <lineage>
        <taxon>Eukaryota</taxon>
        <taxon>Metazoa</taxon>
        <taxon>Ecdysozoa</taxon>
        <taxon>Nematoda</taxon>
        <taxon>Chromadorea</taxon>
        <taxon>Rhabditida</taxon>
        <taxon>Tylenchina</taxon>
        <taxon>Panagrolaimomorpha</taxon>
        <taxon>Panagrolaimoidea</taxon>
        <taxon>Panagrolaimidae</taxon>
        <taxon>Panagrolaimus</taxon>
    </lineage>
</organism>
<dbReference type="Gene3D" id="3.40.50.1820">
    <property type="entry name" value="alpha/beta hydrolase"/>
    <property type="match status" value="1"/>
</dbReference>
<dbReference type="SUPFAM" id="SSF53474">
    <property type="entry name" value="alpha/beta-Hydrolases"/>
    <property type="match status" value="1"/>
</dbReference>
<dbReference type="PANTHER" id="PTHR32015:SF9">
    <property type="entry name" value="LIPASE RELATED-RELATED"/>
    <property type="match status" value="1"/>
</dbReference>
<dbReference type="PANTHER" id="PTHR32015">
    <property type="entry name" value="FASTING INDUCED LIPASE"/>
    <property type="match status" value="1"/>
</dbReference>
<accession>A0A914QNP3</accession>
<dbReference type="InterPro" id="IPR029058">
    <property type="entry name" value="AB_hydrolase_fold"/>
</dbReference>
<dbReference type="GO" id="GO:0016042">
    <property type="term" value="P:lipid catabolic process"/>
    <property type="evidence" value="ECO:0007669"/>
    <property type="project" value="InterPro"/>
</dbReference>
<dbReference type="WBParaSite" id="PDA_v2.g4939.t1">
    <property type="protein sequence ID" value="PDA_v2.g4939.t1"/>
    <property type="gene ID" value="PDA_v2.g4939"/>
</dbReference>
<dbReference type="Proteomes" id="UP000887578">
    <property type="component" value="Unplaced"/>
</dbReference>
<dbReference type="GO" id="GO:0016298">
    <property type="term" value="F:lipase activity"/>
    <property type="evidence" value="ECO:0007669"/>
    <property type="project" value="TreeGrafter"/>
</dbReference>
<keyword evidence="1" id="KW-1185">Reference proteome</keyword>
<name>A0A914QNP3_9BILA</name>
<protein>
    <submittedName>
        <fullName evidence="2">Lipase</fullName>
    </submittedName>
</protein>
<dbReference type="Pfam" id="PF01674">
    <property type="entry name" value="Lipase_2"/>
    <property type="match status" value="1"/>
</dbReference>
<proteinExistence type="predicted"/>
<evidence type="ECO:0000313" key="2">
    <source>
        <dbReference type="WBParaSite" id="PDA_v2.g4939.t1"/>
    </source>
</evidence>
<sequence length="286" mass="31609">MYSAAYADDNFPALHLGINASYGGKEYKEQSLKHNPGVFIHGNSDGALDAGTEFSSGFSASTEYFLSKGYTSAELYAVTWGDRQLDKSFTRKHTCASLKRVRKFVEVVMDYAKAEKIDIIVHSMGVTLARKITEGGLVYDNTDLCHLGITVNKNVKSFLGIAAANYGLCMCNDETSDSMHVCGKILGFYSGSECKYGKWDRDITCASARPEDECDPDTSILLRHLNGKVHDKYGPLIKDAGEVYSFYSEEDVFVFGRKTSVIPFSSGVIVFLNMKHHQLKTDTVVC</sequence>
<dbReference type="InterPro" id="IPR002918">
    <property type="entry name" value="Lipase_EstA/Esterase_EstB"/>
</dbReference>
<evidence type="ECO:0000313" key="1">
    <source>
        <dbReference type="Proteomes" id="UP000887578"/>
    </source>
</evidence>
<dbReference type="AlphaFoldDB" id="A0A914QNP3"/>
<reference evidence="2" key="1">
    <citation type="submission" date="2022-11" db="UniProtKB">
        <authorList>
            <consortium name="WormBaseParasite"/>
        </authorList>
    </citation>
    <scope>IDENTIFICATION</scope>
</reference>